<evidence type="ECO:0000313" key="9">
    <source>
        <dbReference type="EMBL" id="QLG74840.1"/>
    </source>
</evidence>
<evidence type="ECO:0000256" key="1">
    <source>
        <dbReference type="ARBA" id="ARBA00004141"/>
    </source>
</evidence>
<dbReference type="AlphaFoldDB" id="A0A7H9B8S4"/>
<feature type="domain" description="Yip1" evidence="8">
    <location>
        <begin position="128"/>
        <end position="262"/>
    </location>
</feature>
<evidence type="ECO:0000256" key="4">
    <source>
        <dbReference type="ARBA" id="ARBA00022989"/>
    </source>
</evidence>
<comment type="similarity">
    <text evidence="2 6">Belongs to the YIP1 family.</text>
</comment>
<dbReference type="Pfam" id="PF04893">
    <property type="entry name" value="Yip1"/>
    <property type="match status" value="1"/>
</dbReference>
<keyword evidence="5 6" id="KW-0472">Membrane</keyword>
<evidence type="ECO:0000256" key="2">
    <source>
        <dbReference type="ARBA" id="ARBA00010596"/>
    </source>
</evidence>
<keyword evidence="3 6" id="KW-0812">Transmembrane</keyword>
<gene>
    <name evidence="9" type="ORF">HG535_0H01670</name>
</gene>
<dbReference type="GO" id="GO:0000139">
    <property type="term" value="C:Golgi membrane"/>
    <property type="evidence" value="ECO:0007669"/>
    <property type="project" value="UniProtKB-SubCell"/>
</dbReference>
<evidence type="ECO:0000256" key="5">
    <source>
        <dbReference type="ARBA" id="ARBA00023136"/>
    </source>
</evidence>
<evidence type="ECO:0000313" key="10">
    <source>
        <dbReference type="Proteomes" id="UP000509704"/>
    </source>
</evidence>
<protein>
    <recommendedName>
        <fullName evidence="6">Protein YIP</fullName>
    </recommendedName>
</protein>
<evidence type="ECO:0000256" key="3">
    <source>
        <dbReference type="ARBA" id="ARBA00022692"/>
    </source>
</evidence>
<dbReference type="PANTHER" id="PTHR12822:SF2">
    <property type="entry name" value="PROTEIN YIPF"/>
    <property type="match status" value="1"/>
</dbReference>
<keyword evidence="10" id="KW-1185">Reference proteome</keyword>
<proteinExistence type="inferred from homology"/>
<dbReference type="EMBL" id="CP058611">
    <property type="protein sequence ID" value="QLG74840.1"/>
    <property type="molecule type" value="Genomic_DNA"/>
</dbReference>
<evidence type="ECO:0000259" key="8">
    <source>
        <dbReference type="Pfam" id="PF04893"/>
    </source>
</evidence>
<feature type="transmembrane region" description="Helical" evidence="6">
    <location>
        <begin position="179"/>
        <end position="200"/>
    </location>
</feature>
<name>A0A7H9B8S4_ZYGMR</name>
<dbReference type="GO" id="GO:0031267">
    <property type="term" value="F:small GTPase binding"/>
    <property type="evidence" value="ECO:0007669"/>
    <property type="project" value="InterPro"/>
</dbReference>
<feature type="transmembrane region" description="Helical" evidence="6">
    <location>
        <begin position="220"/>
        <end position="240"/>
    </location>
</feature>
<reference evidence="9 10" key="1">
    <citation type="submission" date="2020-07" db="EMBL/GenBank/DDBJ databases">
        <title>The yeast mating-type switching endonuclease HO is a domesticated member of an unorthodox homing genetic element family.</title>
        <authorList>
            <person name="Coughlan A.Y."/>
            <person name="Lombardi L."/>
            <person name="Braun-Galleani S."/>
            <person name="Martos A.R."/>
            <person name="Galeote V."/>
            <person name="Bigey F."/>
            <person name="Dequin S."/>
            <person name="Byrne K.P."/>
            <person name="Wolfe K.H."/>
        </authorList>
    </citation>
    <scope>NUCLEOTIDE SEQUENCE [LARGE SCALE GENOMIC DNA]</scope>
    <source>
        <strain evidence="9 10">NRRL Y-6702</strain>
    </source>
</reference>
<evidence type="ECO:0000256" key="7">
    <source>
        <dbReference type="SAM" id="MobiDB-lite"/>
    </source>
</evidence>
<dbReference type="Proteomes" id="UP000509704">
    <property type="component" value="Chromosome 8"/>
</dbReference>
<sequence length="300" mass="33507">MVDTKVTPSRDSFEIDDGLEGVDDFVNESNPFENPFHDTIANDEPPPAYQEPLQPSARISDASTSGDAGTVPSPTPAAGTEPQLGPGLLNYYSRYFQLSTQDFKTNLHESVAFKLKKENDDEESSPSTISREPTDLYGAIWITATVIMSKFLILGLLYLLRQGIINGVEIPERQMESLYLSLVHGIWIFYSYIFVIGGASYKLLNKVDDQITLAETISTFGYSLTIWIPISIIIEVVELFQHDIIRIIPLLLKVFFVACAFAKSSIYLYSKLSRPNGSKYVNAIIVANGVFCLLVKIFYF</sequence>
<organism evidence="9 10">
    <name type="scientific">Zygotorulaspora mrakii</name>
    <name type="common">Zygosaccharomyces mrakii</name>
    <dbReference type="NCBI Taxonomy" id="42260"/>
    <lineage>
        <taxon>Eukaryota</taxon>
        <taxon>Fungi</taxon>
        <taxon>Dikarya</taxon>
        <taxon>Ascomycota</taxon>
        <taxon>Saccharomycotina</taxon>
        <taxon>Saccharomycetes</taxon>
        <taxon>Saccharomycetales</taxon>
        <taxon>Saccharomycetaceae</taxon>
        <taxon>Zygotorulaspora</taxon>
    </lineage>
</organism>
<feature type="compositionally biased region" description="Polar residues" evidence="7">
    <location>
        <begin position="1"/>
        <end position="10"/>
    </location>
</feature>
<feature type="compositionally biased region" description="Acidic residues" evidence="7">
    <location>
        <begin position="14"/>
        <end position="26"/>
    </location>
</feature>
<feature type="region of interest" description="Disordered" evidence="7">
    <location>
        <begin position="1"/>
        <end position="83"/>
    </location>
</feature>
<dbReference type="GO" id="GO:0016192">
    <property type="term" value="P:vesicle-mediated transport"/>
    <property type="evidence" value="ECO:0007669"/>
    <property type="project" value="InterPro"/>
</dbReference>
<dbReference type="KEGG" id="zmk:HG535_0H01670"/>
<feature type="transmembrane region" description="Helical" evidence="6">
    <location>
        <begin position="136"/>
        <end position="159"/>
    </location>
</feature>
<dbReference type="GeneID" id="59238643"/>
<dbReference type="PANTHER" id="PTHR12822">
    <property type="entry name" value="PROTEIN YIPF"/>
    <property type="match status" value="1"/>
</dbReference>
<dbReference type="InterPro" id="IPR039765">
    <property type="entry name" value="Yip5/YIPF1/YIPF2"/>
</dbReference>
<accession>A0A7H9B8S4</accession>
<feature type="transmembrane region" description="Helical" evidence="6">
    <location>
        <begin position="247"/>
        <end position="268"/>
    </location>
</feature>
<keyword evidence="4 6" id="KW-1133">Transmembrane helix</keyword>
<comment type="subcellular location">
    <subcellularLocation>
        <location evidence="6">Golgi apparatus membrane</location>
        <topology evidence="6">Multi-pass membrane protein</topology>
    </subcellularLocation>
    <subcellularLocation>
        <location evidence="1">Membrane</location>
        <topology evidence="1">Multi-pass membrane protein</topology>
    </subcellularLocation>
</comment>
<dbReference type="RefSeq" id="XP_037146565.1">
    <property type="nucleotide sequence ID" value="XM_037290670.1"/>
</dbReference>
<evidence type="ECO:0000256" key="6">
    <source>
        <dbReference type="RuleBase" id="RU361264"/>
    </source>
</evidence>
<dbReference type="InterPro" id="IPR006977">
    <property type="entry name" value="Yip1_dom"/>
</dbReference>
<feature type="transmembrane region" description="Helical" evidence="6">
    <location>
        <begin position="280"/>
        <end position="299"/>
    </location>
</feature>
<dbReference type="OrthoDB" id="10256463at2759"/>